<protein>
    <submittedName>
        <fullName evidence="2">ROK family protein</fullName>
    </submittedName>
</protein>
<reference evidence="2 3" key="1">
    <citation type="submission" date="2019-12" db="EMBL/GenBank/DDBJ databases">
        <title>Enteriobacteria Tanzani isolates_10432.</title>
        <authorList>
            <person name="Subbiah M."/>
            <person name="Call D."/>
        </authorList>
    </citation>
    <scope>NUCLEOTIDE SEQUENCE [LARGE SCALE GENOMIC DNA]</scope>
    <source>
        <strain evidence="2 3">10432wF6</strain>
    </source>
</reference>
<dbReference type="EMBL" id="WTMY01000404">
    <property type="protein sequence ID" value="MWL48485.1"/>
    <property type="molecule type" value="Genomic_DNA"/>
</dbReference>
<name>A0A6L6ZYB1_ECOLX</name>
<gene>
    <name evidence="2" type="ORF">GQM04_23855</name>
</gene>
<dbReference type="InterPro" id="IPR000600">
    <property type="entry name" value="ROK"/>
</dbReference>
<evidence type="ECO:0000313" key="2">
    <source>
        <dbReference type="EMBL" id="MWL48485.1"/>
    </source>
</evidence>
<proteinExistence type="predicted"/>
<dbReference type="NCBIfam" id="NF047821">
    <property type="entry name" value="NactlManKinNanK"/>
    <property type="match status" value="1"/>
</dbReference>
<organism evidence="2 3">
    <name type="scientific">Escherichia coli</name>
    <dbReference type="NCBI Taxonomy" id="562"/>
    <lineage>
        <taxon>Bacteria</taxon>
        <taxon>Pseudomonadati</taxon>
        <taxon>Pseudomonadota</taxon>
        <taxon>Gammaproteobacteria</taxon>
        <taxon>Enterobacterales</taxon>
        <taxon>Enterobacteriaceae</taxon>
        <taxon>Escherichia</taxon>
    </lineage>
</organism>
<comment type="caution">
    <text evidence="2">The sequence shown here is derived from an EMBL/GenBank/DDBJ whole genome shotgun (WGS) entry which is preliminary data.</text>
</comment>
<dbReference type="AlphaFoldDB" id="A0A6L6ZYB1"/>
<dbReference type="RefSeq" id="WP_160445907.1">
    <property type="nucleotide sequence ID" value="NZ_WTMY01000404.1"/>
</dbReference>
<dbReference type="InterPro" id="IPR049874">
    <property type="entry name" value="ROK_cs"/>
</dbReference>
<dbReference type="PANTHER" id="PTHR18964:SF169">
    <property type="entry name" value="N-ACETYLMANNOSAMINE KINASE"/>
    <property type="match status" value="1"/>
</dbReference>
<dbReference type="GO" id="GO:0009384">
    <property type="term" value="F:N-acylmannosamine kinase activity"/>
    <property type="evidence" value="ECO:0007669"/>
    <property type="project" value="TreeGrafter"/>
</dbReference>
<sequence>MSILAIDIGGTKLAAALVDDKLNISARREIPTPGSRTPEALEEALSGLVQPLKGYADCFAAASTGIIRHGVLTALNPSNLGGLEQFPLFRILNEITGLPGVTLNDAQAAAWAEYNALRGNIRDMVFITVSTGVGGGIISNGRLLTGPGGLAGHLGHLIADPQGPQCGCGRKGCVEAIASGRAIASAARYELEGLTAKAIFAHASAGNAQARVLIQRSASAIAALIADIKMITDCQEIVIGGSVGLAPGYIDLVSDILNQQPDIYNASISPARYNHNAGIIGSALLALKMMKKEVL</sequence>
<dbReference type="NCBIfam" id="NF003461">
    <property type="entry name" value="PRK05082.1"/>
    <property type="match status" value="1"/>
</dbReference>
<dbReference type="PROSITE" id="PS01125">
    <property type="entry name" value="ROK"/>
    <property type="match status" value="1"/>
</dbReference>
<dbReference type="Pfam" id="PF00480">
    <property type="entry name" value="ROK"/>
    <property type="match status" value="1"/>
</dbReference>
<accession>A0A6L6ZYB1</accession>
<evidence type="ECO:0000256" key="1">
    <source>
        <dbReference type="ARBA" id="ARBA00023277"/>
    </source>
</evidence>
<dbReference type="PANTHER" id="PTHR18964">
    <property type="entry name" value="ROK (REPRESSOR, ORF, KINASE) FAMILY"/>
    <property type="match status" value="1"/>
</dbReference>
<dbReference type="Gene3D" id="3.30.420.40">
    <property type="match status" value="2"/>
</dbReference>
<dbReference type="Proteomes" id="UP000487258">
    <property type="component" value="Unassembled WGS sequence"/>
</dbReference>
<evidence type="ECO:0000313" key="3">
    <source>
        <dbReference type="Proteomes" id="UP000487258"/>
    </source>
</evidence>
<dbReference type="InterPro" id="IPR043129">
    <property type="entry name" value="ATPase_NBD"/>
</dbReference>
<keyword evidence="1" id="KW-0119">Carbohydrate metabolism</keyword>
<dbReference type="SUPFAM" id="SSF53067">
    <property type="entry name" value="Actin-like ATPase domain"/>
    <property type="match status" value="1"/>
</dbReference>
<dbReference type="GO" id="GO:0019262">
    <property type="term" value="P:N-acetylneuraminate catabolic process"/>
    <property type="evidence" value="ECO:0007669"/>
    <property type="project" value="TreeGrafter"/>
</dbReference>